<dbReference type="EMBL" id="JABVEC010000054">
    <property type="protein sequence ID" value="MBC6471013.1"/>
    <property type="molecule type" value="Genomic_DNA"/>
</dbReference>
<feature type="domain" description="HTH cro/C1-type" evidence="1">
    <location>
        <begin position="18"/>
        <end position="72"/>
    </location>
</feature>
<dbReference type="Gene3D" id="1.10.260.40">
    <property type="entry name" value="lambda repressor-like DNA-binding domains"/>
    <property type="match status" value="1"/>
</dbReference>
<dbReference type="InterPro" id="IPR001387">
    <property type="entry name" value="Cro/C1-type_HTH"/>
</dbReference>
<dbReference type="SUPFAM" id="SSF47413">
    <property type="entry name" value="lambda repressor-like DNA-binding domains"/>
    <property type="match status" value="1"/>
</dbReference>
<dbReference type="Proteomes" id="UP000805614">
    <property type="component" value="Unassembled WGS sequence"/>
</dbReference>
<reference evidence="2 3" key="1">
    <citation type="submission" date="2020-06" db="EMBL/GenBank/DDBJ databases">
        <title>Actinomadura xiongansis sp. nov., isolated from soil of Baiyangdian.</title>
        <authorList>
            <person name="Zhang X."/>
        </authorList>
    </citation>
    <scope>NUCLEOTIDE SEQUENCE [LARGE SCALE GENOMIC DNA]</scope>
    <source>
        <strain evidence="2 3">HBUM206468</strain>
    </source>
</reference>
<dbReference type="Pfam" id="PF19054">
    <property type="entry name" value="DUF5753"/>
    <property type="match status" value="1"/>
</dbReference>
<dbReference type="SMART" id="SM00530">
    <property type="entry name" value="HTH_XRE"/>
    <property type="match status" value="1"/>
</dbReference>
<dbReference type="CDD" id="cd00093">
    <property type="entry name" value="HTH_XRE"/>
    <property type="match status" value="1"/>
</dbReference>
<comment type="caution">
    <text evidence="2">The sequence shown here is derived from an EMBL/GenBank/DDBJ whole genome shotgun (WGS) entry which is preliminary data.</text>
</comment>
<sequence length="288" mass="32561">MANRTSPTVRRRRLAAELKRLRKESGKTREEVADFVSCAPATITKIESAATSAPPAYVARMLELYGVDGQEKDAWLTVAKQARKRGWWQQYNDAIPNWFTVYVGLEEEAGKIREYECEIIPGLFQTEAYIRGLMDVELALPGDEELERRIAVRLKRQELLTADDAPHLWVVLNEAALRREVGGRAVMGDQLRHLVEVSRLNTVTLQVLPFGAGAHPAMQHGFFILGFAEPLDPDVVYVEYRTGSLYLEQQSEVAAYGLIFDHLRAKALAPDDSRTLIKKIAEQMEHQE</sequence>
<protein>
    <submittedName>
        <fullName evidence="2">Helix-turn-helix domain-containing protein</fullName>
    </submittedName>
</protein>
<evidence type="ECO:0000313" key="2">
    <source>
        <dbReference type="EMBL" id="MBC6471013.1"/>
    </source>
</evidence>
<dbReference type="RefSeq" id="WP_187248053.1">
    <property type="nucleotide sequence ID" value="NZ_BAAAOK010000001.1"/>
</dbReference>
<evidence type="ECO:0000259" key="1">
    <source>
        <dbReference type="PROSITE" id="PS50943"/>
    </source>
</evidence>
<keyword evidence="3" id="KW-1185">Reference proteome</keyword>
<dbReference type="InterPro" id="IPR010982">
    <property type="entry name" value="Lambda_DNA-bd_dom_sf"/>
</dbReference>
<proteinExistence type="predicted"/>
<gene>
    <name evidence="2" type="ORF">HKK74_36810</name>
</gene>
<evidence type="ECO:0000313" key="3">
    <source>
        <dbReference type="Proteomes" id="UP000805614"/>
    </source>
</evidence>
<name>A0ABR7M354_9ACTN</name>
<organism evidence="2 3">
    <name type="scientific">Actinomadura alba</name>
    <dbReference type="NCBI Taxonomy" id="406431"/>
    <lineage>
        <taxon>Bacteria</taxon>
        <taxon>Bacillati</taxon>
        <taxon>Actinomycetota</taxon>
        <taxon>Actinomycetes</taxon>
        <taxon>Streptosporangiales</taxon>
        <taxon>Thermomonosporaceae</taxon>
        <taxon>Actinomadura</taxon>
    </lineage>
</organism>
<dbReference type="Pfam" id="PF13560">
    <property type="entry name" value="HTH_31"/>
    <property type="match status" value="1"/>
</dbReference>
<dbReference type="PROSITE" id="PS50943">
    <property type="entry name" value="HTH_CROC1"/>
    <property type="match status" value="1"/>
</dbReference>
<dbReference type="InterPro" id="IPR043917">
    <property type="entry name" value="DUF5753"/>
</dbReference>
<accession>A0ABR7M354</accession>